<evidence type="ECO:0000313" key="5">
    <source>
        <dbReference type="Proteomes" id="UP000321367"/>
    </source>
</evidence>
<dbReference type="SUPFAM" id="SSF52172">
    <property type="entry name" value="CheY-like"/>
    <property type="match status" value="1"/>
</dbReference>
<dbReference type="PROSITE" id="PS50110">
    <property type="entry name" value="RESPONSE_REGULATORY"/>
    <property type="match status" value="1"/>
</dbReference>
<feature type="modified residue" description="4-aspartylphosphate" evidence="2">
    <location>
        <position position="52"/>
    </location>
</feature>
<evidence type="ECO:0000256" key="2">
    <source>
        <dbReference type="PROSITE-ProRule" id="PRU00169"/>
    </source>
</evidence>
<dbReference type="SMART" id="SM00448">
    <property type="entry name" value="REC"/>
    <property type="match status" value="1"/>
</dbReference>
<organism evidence="4 5">
    <name type="scientific">Gillisia hiemivivida</name>
    <dbReference type="NCBI Taxonomy" id="291190"/>
    <lineage>
        <taxon>Bacteria</taxon>
        <taxon>Pseudomonadati</taxon>
        <taxon>Bacteroidota</taxon>
        <taxon>Flavobacteriia</taxon>
        <taxon>Flavobacteriales</taxon>
        <taxon>Flavobacteriaceae</taxon>
        <taxon>Gillisia</taxon>
    </lineage>
</organism>
<gene>
    <name evidence="4" type="ORF">ES724_09645</name>
</gene>
<dbReference type="InterPro" id="IPR050595">
    <property type="entry name" value="Bact_response_regulator"/>
</dbReference>
<evidence type="ECO:0000313" key="4">
    <source>
        <dbReference type="EMBL" id="TXD93679.1"/>
    </source>
</evidence>
<proteinExistence type="predicted"/>
<dbReference type="InterPro" id="IPR001789">
    <property type="entry name" value="Sig_transdc_resp-reg_receiver"/>
</dbReference>
<dbReference type="PANTHER" id="PTHR44591:SF3">
    <property type="entry name" value="RESPONSE REGULATORY DOMAIN-CONTAINING PROTEIN"/>
    <property type="match status" value="1"/>
</dbReference>
<evidence type="ECO:0000256" key="1">
    <source>
        <dbReference type="ARBA" id="ARBA00022553"/>
    </source>
</evidence>
<keyword evidence="5" id="KW-1185">Reference proteome</keyword>
<dbReference type="Gene3D" id="3.40.50.2300">
    <property type="match status" value="1"/>
</dbReference>
<feature type="domain" description="Response regulatory" evidence="3">
    <location>
        <begin position="3"/>
        <end position="117"/>
    </location>
</feature>
<dbReference type="EMBL" id="VORY01000009">
    <property type="protein sequence ID" value="TXD93679.1"/>
    <property type="molecule type" value="Genomic_DNA"/>
</dbReference>
<dbReference type="AlphaFoldDB" id="A0A5C6ZSB0"/>
<dbReference type="InterPro" id="IPR011006">
    <property type="entry name" value="CheY-like_superfamily"/>
</dbReference>
<keyword evidence="1 2" id="KW-0597">Phosphoprotein</keyword>
<sequence>MDKILVVDDDPIIGEMLKFVLDSKGYLAFISNKPEQTVHNILQNSIDLIMLDQFIFGVSGIEVCKKIQENETTANVPILMMSAHSKVKKKCLAAGATDFIFKPFEMKTLFLKIETILKQTKV</sequence>
<accession>A0A5C6ZSB0</accession>
<protein>
    <submittedName>
        <fullName evidence="4">Response regulator</fullName>
    </submittedName>
</protein>
<name>A0A5C6ZSB0_9FLAO</name>
<dbReference type="Pfam" id="PF00072">
    <property type="entry name" value="Response_reg"/>
    <property type="match status" value="1"/>
</dbReference>
<dbReference type="GO" id="GO:0000160">
    <property type="term" value="P:phosphorelay signal transduction system"/>
    <property type="evidence" value="ECO:0007669"/>
    <property type="project" value="InterPro"/>
</dbReference>
<reference evidence="4 5" key="1">
    <citation type="submission" date="2019-08" db="EMBL/GenBank/DDBJ databases">
        <title>Genome sequence of Gillisia hiemivivida IC154 (type strain).</title>
        <authorList>
            <person name="Bowman J.P."/>
        </authorList>
    </citation>
    <scope>NUCLEOTIDE SEQUENCE [LARGE SCALE GENOMIC DNA]</scope>
    <source>
        <strain evidence="4 5">IC154</strain>
    </source>
</reference>
<evidence type="ECO:0000259" key="3">
    <source>
        <dbReference type="PROSITE" id="PS50110"/>
    </source>
</evidence>
<dbReference type="RefSeq" id="WP_146932475.1">
    <property type="nucleotide sequence ID" value="NZ_CBCSHZ010000011.1"/>
</dbReference>
<dbReference type="PANTHER" id="PTHR44591">
    <property type="entry name" value="STRESS RESPONSE REGULATOR PROTEIN 1"/>
    <property type="match status" value="1"/>
</dbReference>
<dbReference type="Proteomes" id="UP000321367">
    <property type="component" value="Unassembled WGS sequence"/>
</dbReference>
<dbReference type="OrthoDB" id="9789181at2"/>
<comment type="caution">
    <text evidence="4">The sequence shown here is derived from an EMBL/GenBank/DDBJ whole genome shotgun (WGS) entry which is preliminary data.</text>
</comment>